<reference evidence="2 3" key="1">
    <citation type="submission" date="2016-10" db="EMBL/GenBank/DDBJ databases">
        <title>The Draft Genome Sequence of Actinokineospora bangkokensis 44EHWT reveals the biosynthetic pathway of antifungal compounds Thailandins with unusual extender unit butylmalonyl-CoA.</title>
        <authorList>
            <person name="Greule A."/>
            <person name="Intra B."/>
            <person name="Flemming S."/>
            <person name="Rommel M.G."/>
            <person name="Panbangred W."/>
            <person name="Bechthold A."/>
        </authorList>
    </citation>
    <scope>NUCLEOTIDE SEQUENCE [LARGE SCALE GENOMIC DNA]</scope>
    <source>
        <strain evidence="2 3">44EHW</strain>
    </source>
</reference>
<evidence type="ECO:0000256" key="1">
    <source>
        <dbReference type="SAM" id="SignalP"/>
    </source>
</evidence>
<dbReference type="PROSITE" id="PS51257">
    <property type="entry name" value="PROKAR_LIPOPROTEIN"/>
    <property type="match status" value="1"/>
</dbReference>
<evidence type="ECO:0000313" key="2">
    <source>
        <dbReference type="EMBL" id="OLR89729.1"/>
    </source>
</evidence>
<comment type="caution">
    <text evidence="2">The sequence shown here is derived from an EMBL/GenBank/DDBJ whole genome shotgun (WGS) entry which is preliminary data.</text>
</comment>
<gene>
    <name evidence="2" type="ORF">BJP25_01470</name>
</gene>
<accession>A0A1Q9LCI8</accession>
<dbReference type="AlphaFoldDB" id="A0A1Q9LCI8"/>
<protein>
    <recommendedName>
        <fullName evidence="4">Lipoprotein</fullName>
    </recommendedName>
</protein>
<keyword evidence="3" id="KW-1185">Reference proteome</keyword>
<evidence type="ECO:0000313" key="3">
    <source>
        <dbReference type="Proteomes" id="UP000186040"/>
    </source>
</evidence>
<dbReference type="RefSeq" id="WP_075977940.1">
    <property type="nucleotide sequence ID" value="NZ_MKQR01000028.1"/>
</dbReference>
<organism evidence="2 3">
    <name type="scientific">Actinokineospora bangkokensis</name>
    <dbReference type="NCBI Taxonomy" id="1193682"/>
    <lineage>
        <taxon>Bacteria</taxon>
        <taxon>Bacillati</taxon>
        <taxon>Actinomycetota</taxon>
        <taxon>Actinomycetes</taxon>
        <taxon>Pseudonocardiales</taxon>
        <taxon>Pseudonocardiaceae</taxon>
        <taxon>Actinokineospora</taxon>
    </lineage>
</organism>
<sequence length="178" mass="17528">MLRADVLRAAALVTAVGALTAACTGAPGDGEKVAWAGRLCAAVGTADAVLATRPPTADPADPAALRAALTAYLGTVTAGLDQVVDAAGQLRGSPVPGGDAVLDSVERGYRGLRDPLRATMTTLSGDPSPAATLSALADVVPRITAGTAAGGPAAAPGPEFTRWSQQAPECAHVPALRG</sequence>
<evidence type="ECO:0008006" key="4">
    <source>
        <dbReference type="Google" id="ProtNLM"/>
    </source>
</evidence>
<dbReference type="EMBL" id="MKQR01000028">
    <property type="protein sequence ID" value="OLR89729.1"/>
    <property type="molecule type" value="Genomic_DNA"/>
</dbReference>
<dbReference type="Proteomes" id="UP000186040">
    <property type="component" value="Unassembled WGS sequence"/>
</dbReference>
<feature type="signal peptide" evidence="1">
    <location>
        <begin position="1"/>
        <end position="21"/>
    </location>
</feature>
<dbReference type="OrthoDB" id="3698628at2"/>
<feature type="chain" id="PRO_5012480714" description="Lipoprotein" evidence="1">
    <location>
        <begin position="22"/>
        <end position="178"/>
    </location>
</feature>
<keyword evidence="1" id="KW-0732">Signal</keyword>
<dbReference type="STRING" id="1193682.BJP25_01470"/>
<name>A0A1Q9LCI8_9PSEU</name>
<proteinExistence type="predicted"/>